<proteinExistence type="predicted"/>
<protein>
    <submittedName>
        <fullName evidence="2">Uncharacterized protein</fullName>
    </submittedName>
</protein>
<feature type="signal peptide" evidence="1">
    <location>
        <begin position="1"/>
        <end position="23"/>
    </location>
</feature>
<dbReference type="RefSeq" id="WP_153704605.1">
    <property type="nucleotide sequence ID" value="NZ_WJNA01000005.1"/>
</dbReference>
<organism evidence="2 3">
    <name type="scientific">Limosilactobacillus reuteri</name>
    <name type="common">Lactobacillus reuteri</name>
    <dbReference type="NCBI Taxonomy" id="1598"/>
    <lineage>
        <taxon>Bacteria</taxon>
        <taxon>Bacillati</taxon>
        <taxon>Bacillota</taxon>
        <taxon>Bacilli</taxon>
        <taxon>Lactobacillales</taxon>
        <taxon>Lactobacillaceae</taxon>
        <taxon>Limosilactobacillus</taxon>
    </lineage>
</organism>
<name>A0A6L5P1P3_LIMRT</name>
<sequence>MKKIFLTIAILTIILIIPASVSASQNSSLASDLNDYVKTNTDADFTKATVKRKTITVTVDDSYVEDPVEEVGRESFLSDVFSQVKGIQKKHGTKYTLIIKDKKSGKLAKANYKGNGWVRNSNDKTETNEYDFN</sequence>
<reference evidence="2 3" key="1">
    <citation type="submission" date="2019-11" db="EMBL/GenBank/DDBJ databases">
        <title>Draft genome sequence of 12 host-associated Lactobacillus reuteri rodent strains.</title>
        <authorList>
            <person name="Zhang S."/>
            <person name="Ozcam M."/>
            <person name="Van Pijkeren J.P."/>
        </authorList>
    </citation>
    <scope>NUCLEOTIDE SEQUENCE [LARGE SCALE GENOMIC DNA]</scope>
    <source>
        <strain evidence="2 3">Lr4020</strain>
    </source>
</reference>
<evidence type="ECO:0000313" key="3">
    <source>
        <dbReference type="Proteomes" id="UP000472879"/>
    </source>
</evidence>
<feature type="chain" id="PRO_5039232931" evidence="1">
    <location>
        <begin position="24"/>
        <end position="133"/>
    </location>
</feature>
<comment type="caution">
    <text evidence="2">The sequence shown here is derived from an EMBL/GenBank/DDBJ whole genome shotgun (WGS) entry which is preliminary data.</text>
</comment>
<evidence type="ECO:0000256" key="1">
    <source>
        <dbReference type="SAM" id="SignalP"/>
    </source>
</evidence>
<accession>A0A6L5P1P3</accession>
<keyword evidence="1" id="KW-0732">Signal</keyword>
<evidence type="ECO:0000313" key="2">
    <source>
        <dbReference type="EMBL" id="MRH08384.1"/>
    </source>
</evidence>
<gene>
    <name evidence="2" type="ORF">GIX81_02790</name>
</gene>
<dbReference type="Proteomes" id="UP000472879">
    <property type="component" value="Unassembled WGS sequence"/>
</dbReference>
<dbReference type="AlphaFoldDB" id="A0A6L5P1P3"/>
<dbReference type="EMBL" id="WJNA01000005">
    <property type="protein sequence ID" value="MRH08384.1"/>
    <property type="molecule type" value="Genomic_DNA"/>
</dbReference>